<gene>
    <name evidence="2" type="ORF">PBY51_006371</name>
</gene>
<organism evidence="2 3">
    <name type="scientific">Eleginops maclovinus</name>
    <name type="common">Patagonian blennie</name>
    <name type="synonym">Eleginus maclovinus</name>
    <dbReference type="NCBI Taxonomy" id="56733"/>
    <lineage>
        <taxon>Eukaryota</taxon>
        <taxon>Metazoa</taxon>
        <taxon>Chordata</taxon>
        <taxon>Craniata</taxon>
        <taxon>Vertebrata</taxon>
        <taxon>Euteleostomi</taxon>
        <taxon>Actinopterygii</taxon>
        <taxon>Neopterygii</taxon>
        <taxon>Teleostei</taxon>
        <taxon>Neoteleostei</taxon>
        <taxon>Acanthomorphata</taxon>
        <taxon>Eupercaria</taxon>
        <taxon>Perciformes</taxon>
        <taxon>Notothenioidei</taxon>
        <taxon>Eleginopidae</taxon>
        <taxon>Eleginops</taxon>
    </lineage>
</organism>
<reference evidence="2 3" key="2">
    <citation type="journal article" date="2023" name="Mol. Biol. Evol.">
        <title>Genomics of Secondarily Temperate Adaptation in the Only Non-Antarctic Icefish.</title>
        <authorList>
            <person name="Rivera-Colon A.G."/>
            <person name="Rayamajhi N."/>
            <person name="Minhas B.F."/>
            <person name="Madrigal G."/>
            <person name="Bilyk K.T."/>
            <person name="Yoon V."/>
            <person name="Hune M."/>
            <person name="Gregory S."/>
            <person name="Cheng C.H.C."/>
            <person name="Catchen J.M."/>
        </authorList>
    </citation>
    <scope>NUCLEOTIDE SEQUENCE [LARGE SCALE GENOMIC DNA]</scope>
    <source>
        <strain evidence="2">JMC-PN-2008</strain>
    </source>
</reference>
<sequence length="71" mass="7884">MPPLRVPAAALQPFPQFAGARRVQRVYCDTADSLATPPWPRTPRRTNQVATTYSSRTASPVIGRRPLHLCL</sequence>
<dbReference type="Proteomes" id="UP001346869">
    <property type="component" value="Unassembled WGS sequence"/>
</dbReference>
<evidence type="ECO:0000313" key="3">
    <source>
        <dbReference type="Proteomes" id="UP001346869"/>
    </source>
</evidence>
<accession>A0AAN7X0W6</accession>
<feature type="region of interest" description="Disordered" evidence="1">
    <location>
        <begin position="35"/>
        <end position="57"/>
    </location>
</feature>
<comment type="caution">
    <text evidence="2">The sequence shown here is derived from an EMBL/GenBank/DDBJ whole genome shotgun (WGS) entry which is preliminary data.</text>
</comment>
<reference evidence="2 3" key="1">
    <citation type="journal article" date="2023" name="Genes (Basel)">
        <title>Chromosome-Level Genome Assembly and Circadian Gene Repertoire of the Patagonia Blennie Eleginops maclovinus-The Closest Ancestral Proxy of Antarctic Cryonotothenioids.</title>
        <authorList>
            <person name="Cheng C.C."/>
            <person name="Rivera-Colon A.G."/>
            <person name="Minhas B.F."/>
            <person name="Wilson L."/>
            <person name="Rayamajhi N."/>
            <person name="Vargas-Chacoff L."/>
            <person name="Catchen J.M."/>
        </authorList>
    </citation>
    <scope>NUCLEOTIDE SEQUENCE [LARGE SCALE GENOMIC DNA]</scope>
    <source>
        <strain evidence="2">JMC-PN-2008</strain>
    </source>
</reference>
<dbReference type="EMBL" id="JAUZQC010000020">
    <property type="protein sequence ID" value="KAK5852517.1"/>
    <property type="molecule type" value="Genomic_DNA"/>
</dbReference>
<feature type="compositionally biased region" description="Polar residues" evidence="1">
    <location>
        <begin position="47"/>
        <end position="57"/>
    </location>
</feature>
<dbReference type="AlphaFoldDB" id="A0AAN7X0W6"/>
<name>A0AAN7X0W6_ELEMC</name>
<proteinExistence type="predicted"/>
<protein>
    <submittedName>
        <fullName evidence="2">Uncharacterized protein</fullName>
    </submittedName>
</protein>
<evidence type="ECO:0000256" key="1">
    <source>
        <dbReference type="SAM" id="MobiDB-lite"/>
    </source>
</evidence>
<evidence type="ECO:0000313" key="2">
    <source>
        <dbReference type="EMBL" id="KAK5852517.1"/>
    </source>
</evidence>
<keyword evidence="3" id="KW-1185">Reference proteome</keyword>